<dbReference type="Pfam" id="PF02416">
    <property type="entry name" value="TatA_B_E"/>
    <property type="match status" value="1"/>
</dbReference>
<keyword evidence="9" id="KW-0175">Coiled coil</keyword>
<dbReference type="InterPro" id="IPR003369">
    <property type="entry name" value="TatA/B/E"/>
</dbReference>
<dbReference type="GO" id="GO:0008320">
    <property type="term" value="F:protein transmembrane transporter activity"/>
    <property type="evidence" value="ECO:0007669"/>
    <property type="project" value="InterPro"/>
</dbReference>
<keyword evidence="7" id="KW-0811">Translocation</keyword>
<proteinExistence type="predicted"/>
<dbReference type="Proteomes" id="UP000036938">
    <property type="component" value="Unassembled WGS sequence"/>
</dbReference>
<keyword evidence="4 10" id="KW-0812">Transmembrane</keyword>
<evidence type="ECO:0000256" key="6">
    <source>
        <dbReference type="ARBA" id="ARBA00022989"/>
    </source>
</evidence>
<keyword evidence="2" id="KW-0813">Transport</keyword>
<evidence type="ECO:0000256" key="5">
    <source>
        <dbReference type="ARBA" id="ARBA00022927"/>
    </source>
</evidence>
<dbReference type="NCBIfam" id="TIGR01410">
    <property type="entry name" value="tatB"/>
    <property type="match status" value="1"/>
</dbReference>
<keyword evidence="5" id="KW-0653">Protein transport</keyword>
<keyword evidence="12" id="KW-1185">Reference proteome</keyword>
<keyword evidence="6 10" id="KW-1133">Transmembrane helix</keyword>
<organism evidence="11 12">
    <name type="scientific">Pseudaestuariivita atlantica</name>
    <dbReference type="NCBI Taxonomy" id="1317121"/>
    <lineage>
        <taxon>Bacteria</taxon>
        <taxon>Pseudomonadati</taxon>
        <taxon>Pseudomonadota</taxon>
        <taxon>Alphaproteobacteria</taxon>
        <taxon>Rhodobacterales</taxon>
        <taxon>Paracoccaceae</taxon>
        <taxon>Pseudaestuariivita</taxon>
    </lineage>
</organism>
<dbReference type="STRING" id="1317121.ATO11_17595"/>
<accession>A0A0L1JL08</accession>
<gene>
    <name evidence="11" type="ORF">ATO11_17595</name>
</gene>
<keyword evidence="3" id="KW-1003">Cell membrane</keyword>
<feature type="transmembrane region" description="Helical" evidence="10">
    <location>
        <begin position="6"/>
        <end position="25"/>
    </location>
</feature>
<evidence type="ECO:0000256" key="4">
    <source>
        <dbReference type="ARBA" id="ARBA00022692"/>
    </source>
</evidence>
<sequence length="150" mass="15767">MLDLGWAEILLIGIFALIVIGPKELPGVFRAVGRFVGKARGMAREFSRAMNEAADEAGVKDISKGLNAAANPLKTAAQGVKDTTTKFMDLDPESETGKLAEKRAADGAKIKAASARAAADRKLKEAEAAREAAEKAEAELAEVQGKKDDG</sequence>
<protein>
    <submittedName>
        <fullName evidence="11">Preprotein translocase subunit TatB</fullName>
    </submittedName>
</protein>
<evidence type="ECO:0000256" key="1">
    <source>
        <dbReference type="ARBA" id="ARBA00004167"/>
    </source>
</evidence>
<reference evidence="11 12" key="1">
    <citation type="journal article" date="2015" name="Int. J. Syst. Evol. Microbiol.">
        <title>Aestuariivita atlantica sp. nov., isolated from deep sea sediment of the Atlantic Ocean.</title>
        <authorList>
            <person name="Li G."/>
            <person name="Lai Q."/>
            <person name="Du Y."/>
            <person name="Liu X."/>
            <person name="Sun F."/>
            <person name="Shao Z."/>
        </authorList>
    </citation>
    <scope>NUCLEOTIDE SEQUENCE [LARGE SCALE GENOMIC DNA]</scope>
    <source>
        <strain evidence="11 12">22II-S11-z3</strain>
    </source>
</reference>
<dbReference type="PANTHER" id="PTHR33162">
    <property type="entry name" value="SEC-INDEPENDENT PROTEIN TRANSLOCASE PROTEIN TATA, CHLOROPLASTIC"/>
    <property type="match status" value="1"/>
</dbReference>
<dbReference type="RefSeq" id="WP_050532224.1">
    <property type="nucleotide sequence ID" value="NZ_AQQZ01000009.1"/>
</dbReference>
<dbReference type="GO" id="GO:0016020">
    <property type="term" value="C:membrane"/>
    <property type="evidence" value="ECO:0007669"/>
    <property type="project" value="UniProtKB-SubCell"/>
</dbReference>
<evidence type="ECO:0000256" key="10">
    <source>
        <dbReference type="SAM" id="Phobius"/>
    </source>
</evidence>
<keyword evidence="8 10" id="KW-0472">Membrane</keyword>
<evidence type="ECO:0000256" key="3">
    <source>
        <dbReference type="ARBA" id="ARBA00022475"/>
    </source>
</evidence>
<evidence type="ECO:0000256" key="7">
    <source>
        <dbReference type="ARBA" id="ARBA00023010"/>
    </source>
</evidence>
<dbReference type="AlphaFoldDB" id="A0A0L1JL08"/>
<dbReference type="EMBL" id="AQQZ01000009">
    <property type="protein sequence ID" value="KNG92424.1"/>
    <property type="molecule type" value="Genomic_DNA"/>
</dbReference>
<evidence type="ECO:0000256" key="9">
    <source>
        <dbReference type="SAM" id="Coils"/>
    </source>
</evidence>
<evidence type="ECO:0000256" key="8">
    <source>
        <dbReference type="ARBA" id="ARBA00023136"/>
    </source>
</evidence>
<dbReference type="OrthoDB" id="7206969at2"/>
<dbReference type="PRINTS" id="PR01506">
    <property type="entry name" value="TATBPROTEIN"/>
</dbReference>
<evidence type="ECO:0000256" key="2">
    <source>
        <dbReference type="ARBA" id="ARBA00022448"/>
    </source>
</evidence>
<evidence type="ECO:0000313" key="12">
    <source>
        <dbReference type="Proteomes" id="UP000036938"/>
    </source>
</evidence>
<comment type="subcellular location">
    <subcellularLocation>
        <location evidence="1">Membrane</location>
        <topology evidence="1">Single-pass membrane protein</topology>
    </subcellularLocation>
</comment>
<dbReference type="Gene3D" id="1.20.5.3310">
    <property type="match status" value="1"/>
</dbReference>
<feature type="coiled-coil region" evidence="9">
    <location>
        <begin position="112"/>
        <end position="146"/>
    </location>
</feature>
<dbReference type="PANTHER" id="PTHR33162:SF1">
    <property type="entry name" value="SEC-INDEPENDENT PROTEIN TRANSLOCASE PROTEIN TATA, CHLOROPLASTIC"/>
    <property type="match status" value="1"/>
</dbReference>
<dbReference type="InterPro" id="IPR018448">
    <property type="entry name" value="TatB"/>
</dbReference>
<dbReference type="PATRIC" id="fig|1317121.7.peg.4253"/>
<dbReference type="GO" id="GO:0043953">
    <property type="term" value="P:protein transport by the Tat complex"/>
    <property type="evidence" value="ECO:0007669"/>
    <property type="project" value="InterPro"/>
</dbReference>
<name>A0A0L1JL08_9RHOB</name>
<evidence type="ECO:0000313" key="11">
    <source>
        <dbReference type="EMBL" id="KNG92424.1"/>
    </source>
</evidence>
<comment type="caution">
    <text evidence="11">The sequence shown here is derived from an EMBL/GenBank/DDBJ whole genome shotgun (WGS) entry which is preliminary data.</text>
</comment>